<dbReference type="Proteomes" id="UP001476798">
    <property type="component" value="Unassembled WGS sequence"/>
</dbReference>
<proteinExistence type="predicted"/>
<accession>A0ABV0MFH7</accession>
<evidence type="ECO:0000256" key="1">
    <source>
        <dbReference type="SAM" id="Phobius"/>
    </source>
</evidence>
<gene>
    <name evidence="2" type="ORF">GOODEAATRI_006102</name>
</gene>
<keyword evidence="1" id="KW-0472">Membrane</keyword>
<keyword evidence="1" id="KW-1133">Transmembrane helix</keyword>
<keyword evidence="3" id="KW-1185">Reference proteome</keyword>
<dbReference type="EMBL" id="JAHRIO010000287">
    <property type="protein sequence ID" value="MEQ2157853.1"/>
    <property type="molecule type" value="Genomic_DNA"/>
</dbReference>
<reference evidence="2 3" key="1">
    <citation type="submission" date="2021-06" db="EMBL/GenBank/DDBJ databases">
        <authorList>
            <person name="Palmer J.M."/>
        </authorList>
    </citation>
    <scope>NUCLEOTIDE SEQUENCE [LARGE SCALE GENOMIC DNA]</scope>
    <source>
        <strain evidence="2 3">GA_2019</strain>
        <tissue evidence="2">Muscle</tissue>
    </source>
</reference>
<keyword evidence="1" id="KW-0812">Transmembrane</keyword>
<organism evidence="2 3">
    <name type="scientific">Goodea atripinnis</name>
    <dbReference type="NCBI Taxonomy" id="208336"/>
    <lineage>
        <taxon>Eukaryota</taxon>
        <taxon>Metazoa</taxon>
        <taxon>Chordata</taxon>
        <taxon>Craniata</taxon>
        <taxon>Vertebrata</taxon>
        <taxon>Euteleostomi</taxon>
        <taxon>Actinopterygii</taxon>
        <taxon>Neopterygii</taxon>
        <taxon>Teleostei</taxon>
        <taxon>Neoteleostei</taxon>
        <taxon>Acanthomorphata</taxon>
        <taxon>Ovalentaria</taxon>
        <taxon>Atherinomorphae</taxon>
        <taxon>Cyprinodontiformes</taxon>
        <taxon>Goodeidae</taxon>
        <taxon>Goodea</taxon>
    </lineage>
</organism>
<name>A0ABV0MFH7_9TELE</name>
<sequence>MKTTSTTNNIQHEMRTTVTSFHNNMFYVSYRGLLGGTWLEVIAGARFRGRGSESEKRQVRKGLIPVSRWWSGCPPSAQFILGVVLVQQFDVRERKVAMLAFTFALPLAAHVYFGHLHHVAHLRGEGTHEEQRNDNMVYYTLMSNRVQTIDESIY</sequence>
<comment type="caution">
    <text evidence="2">The sequence shown here is derived from an EMBL/GenBank/DDBJ whole genome shotgun (WGS) entry which is preliminary data.</text>
</comment>
<evidence type="ECO:0000313" key="2">
    <source>
        <dbReference type="EMBL" id="MEQ2157853.1"/>
    </source>
</evidence>
<evidence type="ECO:0000313" key="3">
    <source>
        <dbReference type="Proteomes" id="UP001476798"/>
    </source>
</evidence>
<feature type="transmembrane region" description="Helical" evidence="1">
    <location>
        <begin position="96"/>
        <end position="113"/>
    </location>
</feature>
<protein>
    <submittedName>
        <fullName evidence="2">Uncharacterized protein</fullName>
    </submittedName>
</protein>